<dbReference type="Proteomes" id="UP000319257">
    <property type="component" value="Unassembled WGS sequence"/>
</dbReference>
<organism evidence="2 3">
    <name type="scientific">Thyridium curvatum</name>
    <dbReference type="NCBI Taxonomy" id="1093900"/>
    <lineage>
        <taxon>Eukaryota</taxon>
        <taxon>Fungi</taxon>
        <taxon>Dikarya</taxon>
        <taxon>Ascomycota</taxon>
        <taxon>Pezizomycotina</taxon>
        <taxon>Sordariomycetes</taxon>
        <taxon>Sordariomycetidae</taxon>
        <taxon>Thyridiales</taxon>
        <taxon>Thyridiaceae</taxon>
        <taxon>Thyridium</taxon>
    </lineage>
</organism>
<comment type="caution">
    <text evidence="2">The sequence shown here is derived from an EMBL/GenBank/DDBJ whole genome shotgun (WGS) entry which is preliminary data.</text>
</comment>
<dbReference type="STRING" id="1093900.A0A507BLW1"/>
<evidence type="ECO:0000313" key="2">
    <source>
        <dbReference type="EMBL" id="TPX18489.1"/>
    </source>
</evidence>
<dbReference type="InterPro" id="IPR029058">
    <property type="entry name" value="AB_hydrolase_fold"/>
</dbReference>
<dbReference type="OrthoDB" id="19653at2759"/>
<dbReference type="RefSeq" id="XP_031000200.1">
    <property type="nucleotide sequence ID" value="XM_031134350.1"/>
</dbReference>
<dbReference type="PANTHER" id="PTHR23024">
    <property type="entry name" value="ARYLACETAMIDE DEACETYLASE"/>
    <property type="match status" value="1"/>
</dbReference>
<feature type="domain" description="Alpha/beta hydrolase fold-3" evidence="1">
    <location>
        <begin position="61"/>
        <end position="284"/>
    </location>
</feature>
<dbReference type="EMBL" id="SKBQ01000111">
    <property type="protein sequence ID" value="TPX18489.1"/>
    <property type="molecule type" value="Genomic_DNA"/>
</dbReference>
<name>A0A507BLW1_9PEZI</name>
<reference evidence="2 3" key="1">
    <citation type="submission" date="2019-06" db="EMBL/GenBank/DDBJ databases">
        <title>Draft genome sequence of the filamentous fungus Phialemoniopsis curvata isolated from diesel fuel.</title>
        <authorList>
            <person name="Varaljay V.A."/>
            <person name="Lyon W.J."/>
            <person name="Crouch A.L."/>
            <person name="Drake C.E."/>
            <person name="Hollomon J.M."/>
            <person name="Nadeau L.J."/>
            <person name="Nunn H.S."/>
            <person name="Stevenson B.S."/>
            <person name="Bojanowski C.L."/>
            <person name="Crookes-Goodson W.J."/>
        </authorList>
    </citation>
    <scope>NUCLEOTIDE SEQUENCE [LARGE SCALE GENOMIC DNA]</scope>
    <source>
        <strain evidence="2 3">D216</strain>
    </source>
</reference>
<dbReference type="GeneID" id="41979049"/>
<dbReference type="Gene3D" id="3.40.50.1820">
    <property type="entry name" value="alpha/beta hydrolase"/>
    <property type="match status" value="1"/>
</dbReference>
<gene>
    <name evidence="2" type="ORF">E0L32_011602</name>
</gene>
<keyword evidence="3" id="KW-1185">Reference proteome</keyword>
<dbReference type="InterPro" id="IPR013094">
    <property type="entry name" value="AB_hydrolase_3"/>
</dbReference>
<protein>
    <recommendedName>
        <fullName evidence="1">Alpha/beta hydrolase fold-3 domain-containing protein</fullName>
    </recommendedName>
</protein>
<dbReference type="InParanoid" id="A0A507BLW1"/>
<accession>A0A507BLW1</accession>
<dbReference type="SUPFAM" id="SSF53474">
    <property type="entry name" value="alpha/beta-Hydrolases"/>
    <property type="match status" value="1"/>
</dbReference>
<sequence>MTVAPEQMKQEAPPLEPQAALGRFERVQFPYKTLNGVDFEVAVIAPKTVVASAAKQDSPLLVHFHGGGLVMGTVLEPFFISLWPLELAENHNAVIISPSYRLMPEANGADILDDLKDFWDWVHKDLVALVKSKWSHITINLDKIAVWGESAGGYLALQSAFLFPEASIKAVMPQYCCMYTDLVEYQNGGVDDPEAHALLDKFVAGLKPGSVRVSSPFPENLNLVLAINRTRRHLEFFGSDERLSLGHALQVAEKIPPIWVMQGTEDRLVKKEAMDQMVARIRKAHPETPLLYSVQRGDHGFDTDHGLTEPYIAEGVEFIHKYWP</sequence>
<dbReference type="AlphaFoldDB" id="A0A507BLW1"/>
<dbReference type="PANTHER" id="PTHR23024:SF339">
    <property type="entry name" value="ALPHA_BETA HYDROLASE FOLD-3 DOMAIN-CONTAINING PROTEIN"/>
    <property type="match status" value="1"/>
</dbReference>
<evidence type="ECO:0000259" key="1">
    <source>
        <dbReference type="Pfam" id="PF07859"/>
    </source>
</evidence>
<dbReference type="Pfam" id="PF07859">
    <property type="entry name" value="Abhydrolase_3"/>
    <property type="match status" value="1"/>
</dbReference>
<evidence type="ECO:0000313" key="3">
    <source>
        <dbReference type="Proteomes" id="UP000319257"/>
    </source>
</evidence>
<dbReference type="InterPro" id="IPR050466">
    <property type="entry name" value="Carboxylest/Gibb_receptor"/>
</dbReference>
<proteinExistence type="predicted"/>
<dbReference type="GO" id="GO:0016787">
    <property type="term" value="F:hydrolase activity"/>
    <property type="evidence" value="ECO:0007669"/>
    <property type="project" value="InterPro"/>
</dbReference>